<comment type="catalytic activity">
    <reaction evidence="1">
        <text>S-ubiquitinyl-[E2 ubiquitin-conjugating enzyme]-L-cysteine + [acceptor protein]-L-lysine = [E2 ubiquitin-conjugating enzyme]-L-cysteine + N(6)-ubiquitinyl-[acceptor protein]-L-lysine.</text>
        <dbReference type="EC" id="2.3.2.27"/>
    </reaction>
</comment>
<dbReference type="PANTHER" id="PTHR13931">
    <property type="entry name" value="UBIQUITINATION FACTOR E4"/>
    <property type="match status" value="1"/>
</dbReference>
<evidence type="ECO:0000256" key="1">
    <source>
        <dbReference type="ARBA" id="ARBA00000900"/>
    </source>
</evidence>
<dbReference type="GO" id="GO:0000209">
    <property type="term" value="P:protein polyubiquitination"/>
    <property type="evidence" value="ECO:0007669"/>
    <property type="project" value="TreeGrafter"/>
</dbReference>
<dbReference type="OrthoDB" id="20295at2759"/>
<dbReference type="Proteomes" id="UP000694845">
    <property type="component" value="Unplaced"/>
</dbReference>
<evidence type="ECO:0000256" key="15">
    <source>
        <dbReference type="ARBA" id="ARBA00081821"/>
    </source>
</evidence>
<dbReference type="GO" id="GO:0005737">
    <property type="term" value="C:cytoplasm"/>
    <property type="evidence" value="ECO:0007669"/>
    <property type="project" value="UniProtKB-SubCell"/>
</dbReference>
<comment type="similarity">
    <text evidence="5">Belongs to the ubiquitin conjugation factor E4 family.</text>
</comment>
<evidence type="ECO:0000256" key="9">
    <source>
        <dbReference type="ARBA" id="ARBA00022679"/>
    </source>
</evidence>
<keyword evidence="12" id="KW-0539">Nucleus</keyword>
<evidence type="ECO:0000256" key="13">
    <source>
        <dbReference type="ARBA" id="ARBA00056267"/>
    </source>
</evidence>
<organism evidence="19 20">
    <name type="scientific">Acanthaster planci</name>
    <name type="common">Crown-of-thorns starfish</name>
    <dbReference type="NCBI Taxonomy" id="133434"/>
    <lineage>
        <taxon>Eukaryota</taxon>
        <taxon>Metazoa</taxon>
        <taxon>Echinodermata</taxon>
        <taxon>Eleutherozoa</taxon>
        <taxon>Asterozoa</taxon>
        <taxon>Asteroidea</taxon>
        <taxon>Valvatacea</taxon>
        <taxon>Valvatida</taxon>
        <taxon>Acanthasteridae</taxon>
        <taxon>Acanthaster</taxon>
    </lineage>
</organism>
<dbReference type="SUPFAM" id="SSF57850">
    <property type="entry name" value="RING/U-box"/>
    <property type="match status" value="1"/>
</dbReference>
<feature type="compositionally biased region" description="Low complexity" evidence="17">
    <location>
        <begin position="21"/>
        <end position="34"/>
    </location>
</feature>
<feature type="compositionally biased region" description="Polar residues" evidence="17">
    <location>
        <begin position="127"/>
        <end position="136"/>
    </location>
</feature>
<evidence type="ECO:0000259" key="18">
    <source>
        <dbReference type="PROSITE" id="PS51698"/>
    </source>
</evidence>
<feature type="domain" description="U-box" evidence="18">
    <location>
        <begin position="1077"/>
        <end position="1150"/>
    </location>
</feature>
<evidence type="ECO:0000256" key="4">
    <source>
        <dbReference type="ARBA" id="ARBA00004906"/>
    </source>
</evidence>
<reference evidence="20" key="1">
    <citation type="submission" date="2025-08" db="UniProtKB">
        <authorList>
            <consortium name="RefSeq"/>
        </authorList>
    </citation>
    <scope>IDENTIFICATION</scope>
</reference>
<evidence type="ECO:0000256" key="10">
    <source>
        <dbReference type="ARBA" id="ARBA00022786"/>
    </source>
</evidence>
<evidence type="ECO:0000256" key="17">
    <source>
        <dbReference type="SAM" id="MobiDB-lite"/>
    </source>
</evidence>
<dbReference type="InterPro" id="IPR045132">
    <property type="entry name" value="UBE4"/>
</dbReference>
<feature type="compositionally biased region" description="Basic and acidic residues" evidence="17">
    <location>
        <begin position="148"/>
        <end position="161"/>
    </location>
</feature>
<protein>
    <recommendedName>
        <fullName evidence="14">Ubiquitin conjugation factor E4 B</fullName>
        <ecNumber evidence="6">2.3.2.27</ecNumber>
    </recommendedName>
    <alternativeName>
        <fullName evidence="16">RING-type E3 ubiquitin transferase E4 B</fullName>
    </alternativeName>
    <alternativeName>
        <fullName evidence="15">Ubiquitin fusion degradation protein 2</fullName>
    </alternativeName>
</protein>
<dbReference type="Pfam" id="PF10408">
    <property type="entry name" value="Ufd2P_core"/>
    <property type="match status" value="1"/>
</dbReference>
<dbReference type="GO" id="GO:0006511">
    <property type="term" value="P:ubiquitin-dependent protein catabolic process"/>
    <property type="evidence" value="ECO:0007669"/>
    <property type="project" value="InterPro"/>
</dbReference>
<comment type="pathway">
    <text evidence="4">Protein modification; protein ubiquitination.</text>
</comment>
<evidence type="ECO:0000256" key="8">
    <source>
        <dbReference type="ARBA" id="ARBA00022553"/>
    </source>
</evidence>
<dbReference type="SMART" id="SM00504">
    <property type="entry name" value="Ubox"/>
    <property type="match status" value="1"/>
</dbReference>
<dbReference type="Pfam" id="PF04564">
    <property type="entry name" value="U-box"/>
    <property type="match status" value="1"/>
</dbReference>
<gene>
    <name evidence="20" type="primary">LOC110979100</name>
</gene>
<dbReference type="CTD" id="10277"/>
<dbReference type="FunFam" id="3.30.40.10:FF:000060">
    <property type="entry name" value="ubiquitin conjugation factor E4 B"/>
    <property type="match status" value="1"/>
</dbReference>
<keyword evidence="19" id="KW-1185">Reference proteome</keyword>
<dbReference type="UniPathway" id="UPA00143"/>
<dbReference type="GeneID" id="110979100"/>
<comment type="function">
    <text evidence="13">Ubiquitin-protein ligase that probably functions as an E3 ligase in conjunction with specific E1 and E2 ligases. May also function as an E4 ligase mediating the assembly of polyubiquitin chains on substrates ubiquitinated by another E3 ubiquitin ligase. May regulate myosin assembly in striated muscles together with STUB1 and VCP/p97 by targeting myosin chaperone UNC45B for proteasomal degradation.</text>
</comment>
<feature type="compositionally biased region" description="Low complexity" evidence="17">
    <location>
        <begin position="249"/>
        <end position="265"/>
    </location>
</feature>
<evidence type="ECO:0000256" key="6">
    <source>
        <dbReference type="ARBA" id="ARBA00012483"/>
    </source>
</evidence>
<feature type="region of interest" description="Disordered" evidence="17">
    <location>
        <begin position="1"/>
        <end position="137"/>
    </location>
</feature>
<name>A0A8B7YCP5_ACAPL</name>
<keyword evidence="11" id="KW-0007">Acetylation</keyword>
<dbReference type="InterPro" id="IPR003613">
    <property type="entry name" value="Ubox_domain"/>
</dbReference>
<evidence type="ECO:0000256" key="7">
    <source>
        <dbReference type="ARBA" id="ARBA00022490"/>
    </source>
</evidence>
<dbReference type="PROSITE" id="PS51698">
    <property type="entry name" value="U_BOX"/>
    <property type="match status" value="1"/>
</dbReference>
<comment type="subcellular location">
    <subcellularLocation>
        <location evidence="3">Cytoplasm</location>
    </subcellularLocation>
    <subcellularLocation>
        <location evidence="2">Nucleus</location>
    </subcellularLocation>
</comment>
<dbReference type="RefSeq" id="XP_022090327.1">
    <property type="nucleotide sequence ID" value="XM_022234635.1"/>
</dbReference>
<feature type="compositionally biased region" description="Low complexity" evidence="17">
    <location>
        <begin position="55"/>
        <end position="69"/>
    </location>
</feature>
<evidence type="ECO:0000256" key="12">
    <source>
        <dbReference type="ARBA" id="ARBA00023242"/>
    </source>
</evidence>
<dbReference type="KEGG" id="aplc:110979100"/>
<dbReference type="GO" id="GO:0005634">
    <property type="term" value="C:nucleus"/>
    <property type="evidence" value="ECO:0007669"/>
    <property type="project" value="UniProtKB-SubCell"/>
</dbReference>
<evidence type="ECO:0000256" key="14">
    <source>
        <dbReference type="ARBA" id="ARBA00072779"/>
    </source>
</evidence>
<evidence type="ECO:0000313" key="19">
    <source>
        <dbReference type="Proteomes" id="UP000694845"/>
    </source>
</evidence>
<evidence type="ECO:0000256" key="3">
    <source>
        <dbReference type="ARBA" id="ARBA00004496"/>
    </source>
</evidence>
<evidence type="ECO:0000313" key="20">
    <source>
        <dbReference type="RefSeq" id="XP_022090327.1"/>
    </source>
</evidence>
<dbReference type="GO" id="GO:0036503">
    <property type="term" value="P:ERAD pathway"/>
    <property type="evidence" value="ECO:0007669"/>
    <property type="project" value="InterPro"/>
</dbReference>
<dbReference type="GO" id="GO:0034450">
    <property type="term" value="F:ubiquitin-ubiquitin ligase activity"/>
    <property type="evidence" value="ECO:0007669"/>
    <property type="project" value="InterPro"/>
</dbReference>
<evidence type="ECO:0000256" key="11">
    <source>
        <dbReference type="ARBA" id="ARBA00022990"/>
    </source>
</evidence>
<feature type="compositionally biased region" description="Polar residues" evidence="17">
    <location>
        <begin position="80"/>
        <end position="102"/>
    </location>
</feature>
<evidence type="ECO:0000256" key="2">
    <source>
        <dbReference type="ARBA" id="ARBA00004123"/>
    </source>
</evidence>
<keyword evidence="10" id="KW-0833">Ubl conjugation pathway</keyword>
<dbReference type="InterPro" id="IPR013083">
    <property type="entry name" value="Znf_RING/FYVE/PHD"/>
</dbReference>
<proteinExistence type="inferred from homology"/>
<keyword evidence="9" id="KW-0808">Transferase</keyword>
<dbReference type="Gene3D" id="3.30.40.10">
    <property type="entry name" value="Zinc/RING finger domain, C3HC4 (zinc finger)"/>
    <property type="match status" value="1"/>
</dbReference>
<keyword evidence="8" id="KW-0597">Phosphoprotein</keyword>
<sequence length="1151" mass="129460">MSELTPDEIRRRRLARLDKSPLAGAAKATPATEETPNKLGASSVTSEDEGEGQGAPEATPASPSEAPSEGLQAASGALEASSQPGMETDESASSLSQPTETMESAPDVHDSLDSGFPASMEMDSETCDQGSLSQMDVDSGIENPELEETVKKGKKPSAEKKCPSEAELLQVVSRVFHVSWKEQGKDVVYLAGLATEFAEEPEQVFPNTEDLISQVLMEVLTQHACTGNPFANLSATTSPAVATAGAGGHSPQSSSQQTSVAPSSAGDQCSSKPENPEPEMLSYLLQCYQRIRNEERTAPKRYSQPPFSNLASAARLQCVHHAGLVLQGAFTQPGSSTLLLAPLLLSHSLPRGFLQELVSATRADNASFQMIFTPVIIALVQAIQRCSLDSDSYKAPLSAMNELCKIKLGNSRPICRLVSSLPQWLPDPITGALGREVEKVSLLGAFLSLSVFAEDNTKVVEKYFSGPMLTQDSIRILNDSLQHHLHFIRNELHEIIHSILVNSESREAMVKYFAAVIKRNHKRAQMQIDESLVAGDGFMLNLLVVLQRLSVKIKLDMVDVMYPHHPKSLIDISQDTRLKASSQEAADWVEECNKRPAAWLEPKFPTQCYFLTLHCQHLALMPACRHYTRRIRGLRELARMVEELQGQEEQWKGTPNERRNRQLLEKWKLQIKKLDKAKLCGDAGLLDENLLRNCFQFYGTVMFLLLKLLTPKDQDRICLPLPKEVPMEFAALPEHYIEDIAEFILFIVQHCPQALEDTAQQDMVLFIVVIVCSAHCIRNPYLVAKLVEVIFVLSPAVQTRTAKIYEAIQIHPLAINHLVPALMTFYTDVEQTGASSEFYDKFSIRYHISIIFKSLWRLPMHRNAMIKFSGSQSEFVRFINMLMNDTTFLLDESLACLKRIHEVQEAMKNKEAWSALDQEERQGKIRQLSTDEKQCRSYLTLANETLEMFNYLTKEIKQPFLRPELCDRLAAMLNFNLQQLCGPKCNDLKVENRDKYGFQPRRMLDQLATIYLHLDSEELATALANDERSFRPELVSDALHFLARLKTQSEINQFSRLMSRAQEITSHNQQLEVDYDDAPDEFKDPLMNTLMHDPVILPSGHVMERKIIERHLLNSQTDPFNRQELTSDMLQPATDLKKRITEWIQSKKTKL</sequence>
<evidence type="ECO:0000256" key="16">
    <source>
        <dbReference type="ARBA" id="ARBA00083610"/>
    </source>
</evidence>
<evidence type="ECO:0000256" key="5">
    <source>
        <dbReference type="ARBA" id="ARBA00007434"/>
    </source>
</evidence>
<dbReference type="PANTHER" id="PTHR13931:SF2">
    <property type="entry name" value="UBIQUITIN CONJUGATION FACTOR E4 B"/>
    <property type="match status" value="1"/>
</dbReference>
<feature type="region of interest" description="Disordered" evidence="17">
    <location>
        <begin position="241"/>
        <end position="277"/>
    </location>
</feature>
<accession>A0A8B7YCP5</accession>
<dbReference type="InterPro" id="IPR019474">
    <property type="entry name" value="Ub_conjug_fac_E4_core"/>
</dbReference>
<dbReference type="AlphaFoldDB" id="A0A8B7YCP5"/>
<dbReference type="CDD" id="cd16658">
    <property type="entry name" value="RING-Ubox_UBE4B"/>
    <property type="match status" value="1"/>
</dbReference>
<feature type="compositionally biased region" description="Basic and acidic residues" evidence="17">
    <location>
        <begin position="7"/>
        <end position="19"/>
    </location>
</feature>
<keyword evidence="7" id="KW-0963">Cytoplasm</keyword>
<dbReference type="EC" id="2.3.2.27" evidence="6"/>
<feature type="region of interest" description="Disordered" evidence="17">
    <location>
        <begin position="142"/>
        <end position="161"/>
    </location>
</feature>
<dbReference type="GO" id="GO:0000151">
    <property type="term" value="C:ubiquitin ligase complex"/>
    <property type="evidence" value="ECO:0007669"/>
    <property type="project" value="InterPro"/>
</dbReference>